<dbReference type="PROSITE" id="PS50977">
    <property type="entry name" value="HTH_TETR_2"/>
    <property type="match status" value="1"/>
</dbReference>
<dbReference type="PANTHER" id="PTHR30055:SF238">
    <property type="entry name" value="MYCOFACTOCIN BIOSYNTHESIS TRANSCRIPTIONAL REGULATOR MFTR-RELATED"/>
    <property type="match status" value="1"/>
</dbReference>
<name>A0A291GSU0_9MICO</name>
<accession>A0A291GSU0</accession>
<evidence type="ECO:0000313" key="7">
    <source>
        <dbReference type="Proteomes" id="UP000218165"/>
    </source>
</evidence>
<evidence type="ECO:0000259" key="5">
    <source>
        <dbReference type="PROSITE" id="PS50977"/>
    </source>
</evidence>
<keyword evidence="2 4" id="KW-0238">DNA-binding</keyword>
<feature type="domain" description="HTH tetR-type" evidence="5">
    <location>
        <begin position="28"/>
        <end position="88"/>
    </location>
</feature>
<dbReference type="InterPro" id="IPR001647">
    <property type="entry name" value="HTH_TetR"/>
</dbReference>
<dbReference type="SUPFAM" id="SSF46689">
    <property type="entry name" value="Homeodomain-like"/>
    <property type="match status" value="1"/>
</dbReference>
<protein>
    <submittedName>
        <fullName evidence="6">TetR family transcriptional regulator</fullName>
    </submittedName>
</protein>
<dbReference type="PANTHER" id="PTHR30055">
    <property type="entry name" value="HTH-TYPE TRANSCRIPTIONAL REGULATOR RUTR"/>
    <property type="match status" value="1"/>
</dbReference>
<dbReference type="Proteomes" id="UP000218165">
    <property type="component" value="Chromosome"/>
</dbReference>
<keyword evidence="1" id="KW-0805">Transcription regulation</keyword>
<dbReference type="InterPro" id="IPR009057">
    <property type="entry name" value="Homeodomain-like_sf"/>
</dbReference>
<reference evidence="7" key="1">
    <citation type="submission" date="2017-09" db="EMBL/GenBank/DDBJ databases">
        <title>Brachybacterium sp. VM2412.</title>
        <authorList>
            <person name="Tak E.J."/>
            <person name="Bae J.-W."/>
        </authorList>
    </citation>
    <scope>NUCLEOTIDE SEQUENCE [LARGE SCALE GENOMIC DNA]</scope>
    <source>
        <strain evidence="7">VM2412</strain>
    </source>
</reference>
<dbReference type="PRINTS" id="PR00455">
    <property type="entry name" value="HTHTETR"/>
</dbReference>
<evidence type="ECO:0000256" key="2">
    <source>
        <dbReference type="ARBA" id="ARBA00023125"/>
    </source>
</evidence>
<dbReference type="GO" id="GO:0003700">
    <property type="term" value="F:DNA-binding transcription factor activity"/>
    <property type="evidence" value="ECO:0007669"/>
    <property type="project" value="TreeGrafter"/>
</dbReference>
<dbReference type="GO" id="GO:0000976">
    <property type="term" value="F:transcription cis-regulatory region binding"/>
    <property type="evidence" value="ECO:0007669"/>
    <property type="project" value="TreeGrafter"/>
</dbReference>
<proteinExistence type="predicted"/>
<keyword evidence="7" id="KW-1185">Reference proteome</keyword>
<evidence type="ECO:0000256" key="3">
    <source>
        <dbReference type="ARBA" id="ARBA00023163"/>
    </source>
</evidence>
<sequence length="211" mass="22914">MCRAYDGPVNEEMTTPDQALGLRALKKRQSRIAMHRAALELVHENGLSGVTVEAIAQRAGVSTRTFFNHWTTKESAIIGVLLESGEGVAEKLRGRIEEVGPRAALRSVMREALAAAPAEPELRELKQRVMASEPKLHTLSSGNLLSVQTEMVEALADALEGEHAREQANLSVQIGFAVTRSAFAVSMTRGIDLGTAFDEVLERYDEGASVF</sequence>
<dbReference type="AlphaFoldDB" id="A0A291GSU0"/>
<dbReference type="OrthoDB" id="8688418at2"/>
<dbReference type="Gene3D" id="1.10.357.10">
    <property type="entry name" value="Tetracycline Repressor, domain 2"/>
    <property type="match status" value="1"/>
</dbReference>
<organism evidence="6 7">
    <name type="scientific">Brachybacterium vulturis</name>
    <dbReference type="NCBI Taxonomy" id="2017484"/>
    <lineage>
        <taxon>Bacteria</taxon>
        <taxon>Bacillati</taxon>
        <taxon>Actinomycetota</taxon>
        <taxon>Actinomycetes</taxon>
        <taxon>Micrococcales</taxon>
        <taxon>Dermabacteraceae</taxon>
        <taxon>Brachybacterium</taxon>
    </lineage>
</organism>
<dbReference type="PROSITE" id="PS01081">
    <property type="entry name" value="HTH_TETR_1"/>
    <property type="match status" value="1"/>
</dbReference>
<evidence type="ECO:0000256" key="1">
    <source>
        <dbReference type="ARBA" id="ARBA00023015"/>
    </source>
</evidence>
<dbReference type="KEGG" id="brz:CFK38_15060"/>
<dbReference type="EMBL" id="CP023563">
    <property type="protein sequence ID" value="ATG53287.1"/>
    <property type="molecule type" value="Genomic_DNA"/>
</dbReference>
<evidence type="ECO:0000313" key="6">
    <source>
        <dbReference type="EMBL" id="ATG53287.1"/>
    </source>
</evidence>
<dbReference type="InterPro" id="IPR023772">
    <property type="entry name" value="DNA-bd_HTH_TetR-type_CS"/>
</dbReference>
<gene>
    <name evidence="6" type="ORF">CFK38_15060</name>
</gene>
<feature type="DNA-binding region" description="H-T-H motif" evidence="4">
    <location>
        <begin position="51"/>
        <end position="70"/>
    </location>
</feature>
<dbReference type="InterPro" id="IPR050109">
    <property type="entry name" value="HTH-type_TetR-like_transc_reg"/>
</dbReference>
<evidence type="ECO:0000256" key="4">
    <source>
        <dbReference type="PROSITE-ProRule" id="PRU00335"/>
    </source>
</evidence>
<dbReference type="Pfam" id="PF00440">
    <property type="entry name" value="TetR_N"/>
    <property type="match status" value="1"/>
</dbReference>
<keyword evidence="3" id="KW-0804">Transcription</keyword>